<reference evidence="3" key="1">
    <citation type="submission" date="2020-02" db="EMBL/GenBank/DDBJ databases">
        <authorList>
            <person name="Meier V. D."/>
        </authorList>
    </citation>
    <scope>NUCLEOTIDE SEQUENCE</scope>
    <source>
        <strain evidence="3">AVDCRST_MAG56</strain>
    </source>
</reference>
<protein>
    <submittedName>
        <fullName evidence="3">Uncharacterized protein</fullName>
    </submittedName>
</protein>
<feature type="chain" id="PRO_5027052939" evidence="2">
    <location>
        <begin position="23"/>
        <end position="57"/>
    </location>
</feature>
<feature type="region of interest" description="Disordered" evidence="1">
    <location>
        <begin position="29"/>
        <end position="57"/>
    </location>
</feature>
<gene>
    <name evidence="3" type="ORF">AVDCRST_MAG56-2077</name>
</gene>
<feature type="signal peptide" evidence="2">
    <location>
        <begin position="1"/>
        <end position="22"/>
    </location>
</feature>
<dbReference type="AlphaFoldDB" id="A0A6J4IKK3"/>
<evidence type="ECO:0000256" key="2">
    <source>
        <dbReference type="SAM" id="SignalP"/>
    </source>
</evidence>
<name>A0A6J4IKK3_9SPHI</name>
<evidence type="ECO:0000313" key="3">
    <source>
        <dbReference type="EMBL" id="CAA9252991.1"/>
    </source>
</evidence>
<dbReference type="EMBL" id="CADCTQ010000186">
    <property type="protein sequence ID" value="CAA9252991.1"/>
    <property type="molecule type" value="Genomic_DNA"/>
</dbReference>
<keyword evidence="2" id="KW-0732">Signal</keyword>
<accession>A0A6J4IKK3</accession>
<evidence type="ECO:0000256" key="1">
    <source>
        <dbReference type="SAM" id="MobiDB-lite"/>
    </source>
</evidence>
<organism evidence="3">
    <name type="scientific">uncultured Cytophagales bacterium</name>
    <dbReference type="NCBI Taxonomy" id="158755"/>
    <lineage>
        <taxon>Bacteria</taxon>
        <taxon>Pseudomonadati</taxon>
        <taxon>Bacteroidota</taxon>
        <taxon>Sphingobacteriia</taxon>
        <taxon>Sphingobacteriales</taxon>
        <taxon>environmental samples</taxon>
    </lineage>
</organism>
<sequence length="57" mass="5926">MNRLLCVCASITYGLAIGTALAAVPAVSQKRPSGPVSWPGGPKEKLLPGRSTSRFTL</sequence>
<proteinExistence type="predicted"/>